<gene>
    <name evidence="3" type="ORF">DICPUDRAFT_146847</name>
</gene>
<dbReference type="GO" id="GO:0005637">
    <property type="term" value="C:nuclear inner membrane"/>
    <property type="evidence" value="ECO:0000318"/>
    <property type="project" value="GO_Central"/>
</dbReference>
<dbReference type="OMA" id="SAYFMFI"/>
<dbReference type="AlphaFoldDB" id="F0Z720"/>
<feature type="compositionally biased region" description="Low complexity" evidence="2">
    <location>
        <begin position="403"/>
        <end position="422"/>
    </location>
</feature>
<dbReference type="RefSeq" id="XP_003283193.1">
    <property type="nucleotide sequence ID" value="XM_003283145.1"/>
</dbReference>
<accession>F0Z720</accession>
<feature type="coiled-coil region" evidence="1">
    <location>
        <begin position="98"/>
        <end position="134"/>
    </location>
</feature>
<organism evidence="3 4">
    <name type="scientific">Dictyostelium purpureum</name>
    <name type="common">Slime mold</name>
    <dbReference type="NCBI Taxonomy" id="5786"/>
    <lineage>
        <taxon>Eukaryota</taxon>
        <taxon>Amoebozoa</taxon>
        <taxon>Evosea</taxon>
        <taxon>Eumycetozoa</taxon>
        <taxon>Dictyostelia</taxon>
        <taxon>Dictyosteliales</taxon>
        <taxon>Dictyosteliaceae</taxon>
        <taxon>Dictyostelium</taxon>
    </lineage>
</organism>
<dbReference type="InParanoid" id="F0Z720"/>
<feature type="compositionally biased region" description="Basic and acidic residues" evidence="2">
    <location>
        <begin position="392"/>
        <end position="402"/>
    </location>
</feature>
<proteinExistence type="predicted"/>
<evidence type="ECO:0000313" key="4">
    <source>
        <dbReference type="Proteomes" id="UP000001064"/>
    </source>
</evidence>
<dbReference type="Proteomes" id="UP000001064">
    <property type="component" value="Unassembled WGS sequence"/>
</dbReference>
<evidence type="ECO:0000256" key="2">
    <source>
        <dbReference type="SAM" id="MobiDB-lite"/>
    </source>
</evidence>
<dbReference type="KEGG" id="dpp:DICPUDRAFT_146847"/>
<dbReference type="Pfam" id="PF15101">
    <property type="entry name" value="TERB2"/>
    <property type="match status" value="1"/>
</dbReference>
<dbReference type="GO" id="GO:0007129">
    <property type="term" value="P:homologous chromosome pairing at meiosis"/>
    <property type="evidence" value="ECO:0000318"/>
    <property type="project" value="GO_Central"/>
</dbReference>
<dbReference type="VEuPathDB" id="AmoebaDB:DICPUDRAFT_146847"/>
<evidence type="ECO:0000256" key="1">
    <source>
        <dbReference type="SAM" id="Coils"/>
    </source>
</evidence>
<dbReference type="GO" id="GO:0070197">
    <property type="term" value="P:meiotic attachment of telomere to nuclear envelope"/>
    <property type="evidence" value="ECO:0000318"/>
    <property type="project" value="GO_Central"/>
</dbReference>
<protein>
    <submittedName>
        <fullName evidence="3">Uncharacterized protein</fullName>
    </submittedName>
</protein>
<sequence>MFRQLRAWFSNDVPQEHKNFWNNNGGLTDKTPNSAYFMFISDPNSVQSYEQICTSNKNFEGISCINSLYIEACRAAGDLIEATNFVILRDEVEIECKVKYLENKASEEEKARVEEEKRQKRIEERRRREEIEKQLEIERLIKEDQLISKKKESEKKNKEIKLIIGNENCKVEDVDSFIESMDGAVFVEYNRGKKFMEYGDGDFNFEVFQDSNNNSDDQIIVDDDYNLNNIKNNNNNNNYNYNNNNNINNNINDNNNNNNNNKKRKELESNKPISIDELDENEIIKPNKNPISNNSPNTNKKKFSYDYDSDESTSKTIKSSTSNLGPKSSEHYIKSWGLDDDDKPSKPISSGIVKGAPNIKQKPIPPPKKRTDSDDESFDKNFVSPTKPSNYSKKEIDVKDSKSNNNKNKINNSNNNNSNISKPDLIISIDDD</sequence>
<feature type="region of interest" description="Disordered" evidence="2">
    <location>
        <begin position="244"/>
        <end position="432"/>
    </location>
</feature>
<feature type="compositionally biased region" description="Low complexity" evidence="2">
    <location>
        <begin position="244"/>
        <end position="260"/>
    </location>
</feature>
<feature type="compositionally biased region" description="Low complexity" evidence="2">
    <location>
        <begin position="284"/>
        <end position="298"/>
    </location>
</feature>
<dbReference type="FunCoup" id="F0Z720">
    <property type="interactions" value="937"/>
</dbReference>
<dbReference type="STRING" id="5786.F0Z720"/>
<evidence type="ECO:0000313" key="3">
    <source>
        <dbReference type="EMBL" id="EGC40257.1"/>
    </source>
</evidence>
<name>F0Z720_DICPU</name>
<dbReference type="EMBL" id="GL870944">
    <property type="protein sequence ID" value="EGC40257.1"/>
    <property type="molecule type" value="Genomic_DNA"/>
</dbReference>
<reference evidence="4" key="1">
    <citation type="journal article" date="2011" name="Genome Biol.">
        <title>Comparative genomics of the social amoebae Dictyostelium discoideum and Dictyostelium purpureum.</title>
        <authorList>
            <consortium name="US DOE Joint Genome Institute (JGI-PGF)"/>
            <person name="Sucgang R."/>
            <person name="Kuo A."/>
            <person name="Tian X."/>
            <person name="Salerno W."/>
            <person name="Parikh A."/>
            <person name="Feasley C.L."/>
            <person name="Dalin E."/>
            <person name="Tu H."/>
            <person name="Huang E."/>
            <person name="Barry K."/>
            <person name="Lindquist E."/>
            <person name="Shapiro H."/>
            <person name="Bruce D."/>
            <person name="Schmutz J."/>
            <person name="Salamov A."/>
            <person name="Fey P."/>
            <person name="Gaudet P."/>
            <person name="Anjard C."/>
            <person name="Babu M.M."/>
            <person name="Basu S."/>
            <person name="Bushmanova Y."/>
            <person name="van der Wel H."/>
            <person name="Katoh-Kurasawa M."/>
            <person name="Dinh C."/>
            <person name="Coutinho P.M."/>
            <person name="Saito T."/>
            <person name="Elias M."/>
            <person name="Schaap P."/>
            <person name="Kay R.R."/>
            <person name="Henrissat B."/>
            <person name="Eichinger L."/>
            <person name="Rivero F."/>
            <person name="Putnam N.H."/>
            <person name="West C.M."/>
            <person name="Loomis W.F."/>
            <person name="Chisholm R.L."/>
            <person name="Shaulsky G."/>
            <person name="Strassmann J.E."/>
            <person name="Queller D.C."/>
            <person name="Kuspa A."/>
            <person name="Grigoriev I.V."/>
        </authorList>
    </citation>
    <scope>NUCLEOTIDE SEQUENCE [LARGE SCALE GENOMIC DNA]</scope>
    <source>
        <strain evidence="4">QSDP1</strain>
    </source>
</reference>
<dbReference type="PANTHER" id="PTHR35345">
    <property type="entry name" value="TELOMERE REPEATS-BINDING BOUQUET FORMATION PROTEIN 2"/>
    <property type="match status" value="1"/>
</dbReference>
<keyword evidence="4" id="KW-1185">Reference proteome</keyword>
<dbReference type="PANTHER" id="PTHR35345:SF1">
    <property type="entry name" value="TELOMERE REPEATS-BINDING BOUQUET FORMATION PROTEIN 2"/>
    <property type="match status" value="1"/>
</dbReference>
<dbReference type="InterPro" id="IPR028065">
    <property type="entry name" value="TERB2"/>
</dbReference>
<dbReference type="OrthoDB" id="10673519at2759"/>
<dbReference type="GeneID" id="10509098"/>
<keyword evidence="1" id="KW-0175">Coiled coil</keyword>